<accession>A0A427XWU6</accession>
<reference evidence="1 2" key="1">
    <citation type="submission" date="2018-11" db="EMBL/GenBank/DDBJ databases">
        <title>Genome sequence of Apiotrichum porosum DSM 27194.</title>
        <authorList>
            <person name="Aliyu H."/>
            <person name="Gorte O."/>
            <person name="Ochsenreither K."/>
        </authorList>
    </citation>
    <scope>NUCLEOTIDE SEQUENCE [LARGE SCALE GENOMIC DNA]</scope>
    <source>
        <strain evidence="1 2">DSM 27194</strain>
    </source>
</reference>
<dbReference type="RefSeq" id="XP_028477213.1">
    <property type="nucleotide sequence ID" value="XM_028622321.1"/>
</dbReference>
<gene>
    <name evidence="1" type="ORF">EHS24_006933</name>
</gene>
<dbReference type="Proteomes" id="UP000279236">
    <property type="component" value="Unassembled WGS sequence"/>
</dbReference>
<dbReference type="GeneID" id="39591476"/>
<dbReference type="AlphaFoldDB" id="A0A427XWU6"/>
<proteinExistence type="predicted"/>
<organism evidence="1 2">
    <name type="scientific">Apiotrichum porosum</name>
    <dbReference type="NCBI Taxonomy" id="105984"/>
    <lineage>
        <taxon>Eukaryota</taxon>
        <taxon>Fungi</taxon>
        <taxon>Dikarya</taxon>
        <taxon>Basidiomycota</taxon>
        <taxon>Agaricomycotina</taxon>
        <taxon>Tremellomycetes</taxon>
        <taxon>Trichosporonales</taxon>
        <taxon>Trichosporonaceae</taxon>
        <taxon>Apiotrichum</taxon>
    </lineage>
</organism>
<protein>
    <submittedName>
        <fullName evidence="1">Uncharacterized protein</fullName>
    </submittedName>
</protein>
<dbReference type="EMBL" id="RSCE01000004">
    <property type="protein sequence ID" value="RSH83261.1"/>
    <property type="molecule type" value="Genomic_DNA"/>
</dbReference>
<keyword evidence="2" id="KW-1185">Reference proteome</keyword>
<evidence type="ECO:0000313" key="2">
    <source>
        <dbReference type="Proteomes" id="UP000279236"/>
    </source>
</evidence>
<sequence length="64" mass="7309">MELYVNNRTTFRFAGAITPAVWEVLKSYIHHILLEVGVTTDEIEYTQDDCVPRLTGDEQLIIVA</sequence>
<comment type="caution">
    <text evidence="1">The sequence shown here is derived from an EMBL/GenBank/DDBJ whole genome shotgun (WGS) entry which is preliminary data.</text>
</comment>
<evidence type="ECO:0000313" key="1">
    <source>
        <dbReference type="EMBL" id="RSH83261.1"/>
    </source>
</evidence>
<name>A0A427XWU6_9TREE</name>